<proteinExistence type="predicted"/>
<evidence type="ECO:0000313" key="1">
    <source>
        <dbReference type="EMBL" id="MCZ8511330.1"/>
    </source>
</evidence>
<reference evidence="1 2" key="1">
    <citation type="submission" date="2022-12" db="EMBL/GenBank/DDBJ databases">
        <title>Draft genome sequence of Paenibacillus sp. dW9.</title>
        <authorList>
            <person name="Choi E.-W."/>
            <person name="Kim D.-U."/>
        </authorList>
    </citation>
    <scope>NUCLEOTIDE SEQUENCE [LARGE SCALE GENOMIC DNA]</scope>
    <source>
        <strain evidence="2">dW9</strain>
    </source>
</reference>
<dbReference type="Pfam" id="PF02681">
    <property type="entry name" value="DUF212"/>
    <property type="match status" value="1"/>
</dbReference>
<accession>A0ABT4Q3Q4</accession>
<evidence type="ECO:0000313" key="2">
    <source>
        <dbReference type="Proteomes" id="UP001527882"/>
    </source>
</evidence>
<keyword evidence="2" id="KW-1185">Reference proteome</keyword>
<dbReference type="Proteomes" id="UP001527882">
    <property type="component" value="Unassembled WGS sequence"/>
</dbReference>
<gene>
    <name evidence="1" type="ORF">O9H85_02530</name>
</gene>
<dbReference type="EMBL" id="JAQAGZ010000001">
    <property type="protein sequence ID" value="MCZ8511330.1"/>
    <property type="molecule type" value="Genomic_DNA"/>
</dbReference>
<dbReference type="RefSeq" id="WP_269879688.1">
    <property type="nucleotide sequence ID" value="NZ_JAQAGZ010000001.1"/>
</dbReference>
<dbReference type="InterPro" id="IPR003832">
    <property type="entry name" value="DUF212"/>
</dbReference>
<protein>
    <submittedName>
        <fullName evidence="1">Divergent PAP2 family protein</fullName>
    </submittedName>
</protein>
<comment type="caution">
    <text evidence="1">The sequence shown here is derived from an EMBL/GenBank/DDBJ whole genome shotgun (WGS) entry which is preliminary data.</text>
</comment>
<dbReference type="PANTHER" id="PTHR31446:SF29">
    <property type="entry name" value="ACID PHOSPHATASE_VANADIUM-DEPENDENT HALOPEROXIDASE-RELATED PROTEIN"/>
    <property type="match status" value="1"/>
</dbReference>
<name>A0ABT4Q3Q4_9BACL</name>
<sequence>MNRALWTSLVSIGAAQAMKIPGRIRESGRWEWKDLVRTGGMPSSHSAGVAALAAYLGVKKGVSSPFFSLSALLGVIVIYDAMGIRRHTGLIASEVNHLEKTVVKLTEKSSPHLHQKREKELEEKLGHLPEEVLGGALLGTLIGWISAVTEPASKGRAAKASQVIRRLWARLT</sequence>
<organism evidence="1 2">
    <name type="scientific">Paenibacillus gyeongsangnamensis</name>
    <dbReference type="NCBI Taxonomy" id="3388067"/>
    <lineage>
        <taxon>Bacteria</taxon>
        <taxon>Bacillati</taxon>
        <taxon>Bacillota</taxon>
        <taxon>Bacilli</taxon>
        <taxon>Bacillales</taxon>
        <taxon>Paenibacillaceae</taxon>
        <taxon>Paenibacillus</taxon>
    </lineage>
</organism>
<dbReference type="PANTHER" id="PTHR31446">
    <property type="entry name" value="ACID PHOSPHATASE/VANADIUM-DEPENDENT HALOPEROXIDASE-RELATED PROTEIN"/>
    <property type="match status" value="1"/>
</dbReference>